<keyword evidence="6 12" id="KW-0808">Transferase</keyword>
<dbReference type="Gene3D" id="3.40.50.920">
    <property type="match status" value="1"/>
</dbReference>
<proteinExistence type="inferred from homology"/>
<dbReference type="AlphaFoldDB" id="A0A3B0R0L3"/>
<dbReference type="CDD" id="cd07033">
    <property type="entry name" value="TPP_PYR_DXS_TK_like"/>
    <property type="match status" value="1"/>
</dbReference>
<comment type="cofactor">
    <cofactor evidence="1">
        <name>Mg(2+)</name>
        <dbReference type="ChEBI" id="CHEBI:18420"/>
    </cofactor>
</comment>
<dbReference type="GO" id="GO:0046872">
    <property type="term" value="F:metal ion binding"/>
    <property type="evidence" value="ECO:0007669"/>
    <property type="project" value="UniProtKB-KW"/>
</dbReference>
<dbReference type="InterPro" id="IPR009014">
    <property type="entry name" value="Transketo_C/PFOR_II"/>
</dbReference>
<keyword evidence="7" id="KW-0479">Metal-binding</keyword>
<dbReference type="GO" id="GO:0005829">
    <property type="term" value="C:cytosol"/>
    <property type="evidence" value="ECO:0007669"/>
    <property type="project" value="TreeGrafter"/>
</dbReference>
<dbReference type="InterPro" id="IPR005474">
    <property type="entry name" value="Transketolase_N"/>
</dbReference>
<dbReference type="Pfam" id="PF00456">
    <property type="entry name" value="Transketolase_N"/>
    <property type="match status" value="1"/>
</dbReference>
<dbReference type="Pfam" id="PF22613">
    <property type="entry name" value="Transketolase_C_1"/>
    <property type="match status" value="1"/>
</dbReference>
<dbReference type="Gene3D" id="3.40.50.970">
    <property type="match status" value="2"/>
</dbReference>
<name>A0A3B0R0L3_9ZZZZ</name>
<dbReference type="SMART" id="SM00861">
    <property type="entry name" value="Transket_pyr"/>
    <property type="match status" value="1"/>
</dbReference>
<reference evidence="12" key="1">
    <citation type="submission" date="2018-06" db="EMBL/GenBank/DDBJ databases">
        <authorList>
            <person name="Zhirakovskaya E."/>
        </authorList>
    </citation>
    <scope>NUCLEOTIDE SEQUENCE</scope>
</reference>
<dbReference type="CDD" id="cd02012">
    <property type="entry name" value="TPP_TK"/>
    <property type="match status" value="1"/>
</dbReference>
<sequence>MTVSEKIPLKTMANAIRALSMDAVQAANSGHPGMPMGMADVATVLFSDFLKYDPKAPKWADRDRFILSAGHGSMLIYSLLHLTGYQRPTMQDIKDFRQITSPCAGHPENFKLEGVEATTGPLGQGFAMAVGMAIAERHLNSEFGDDLVDHKTWVIAGDGCLMEAINHEAVGLAGHLGLGRLNVLWDDNGITIDGGTELSTSEDIPARYRASGWHVVSCDGHDFDDIRKALSEAQDDPRPSLVACKTIIGYGAPTKQGTSATHGAPLGEEEIAGARSALDWEHPPFVIPDEVKAAWLAVGKKGASAYKDWASRLDGHSEKAEFERRMSGALPADTGMSAYLEELAKDPPKVATRKASEMALGALTAAIPEMLGGSADLTGSNNTKTSSTNPLTKDDYSGRYIYYGIREFGMAAAMNGMALHGGIIPYGGTFLVFTDYCRGAMRLSAIQNTRVIYVMTHDSIGLGEDGPTHQPIEHVQSLRAMPNMHVFRPADVIETAECWALALKNENGPSTLALTRQGLPPLRHDVSVNLCEKGAYQMKTAENEKRVVLIATGSEVSLAMDVAAKLEENGQGADVVSMPCTELFDAQTDSYKTELLGGEDVLRVSIEAGTTFGWERYTGLDGMRFGIDSFGASAPISDLFEYFGLTADQITPKILDKIGQRAALFES</sequence>
<dbReference type="GO" id="GO:0004802">
    <property type="term" value="F:transketolase activity"/>
    <property type="evidence" value="ECO:0007669"/>
    <property type="project" value="UniProtKB-EC"/>
</dbReference>
<comment type="subunit">
    <text evidence="4">Homodimer.</text>
</comment>
<evidence type="ECO:0000256" key="9">
    <source>
        <dbReference type="ARBA" id="ARBA00023052"/>
    </source>
</evidence>
<dbReference type="InterPro" id="IPR005478">
    <property type="entry name" value="Transketolase_bac-like"/>
</dbReference>
<dbReference type="GO" id="GO:0006098">
    <property type="term" value="P:pentose-phosphate shunt"/>
    <property type="evidence" value="ECO:0007669"/>
    <property type="project" value="TreeGrafter"/>
</dbReference>
<evidence type="ECO:0000256" key="10">
    <source>
        <dbReference type="ARBA" id="ARBA00049473"/>
    </source>
</evidence>
<dbReference type="InterPro" id="IPR005475">
    <property type="entry name" value="Transketolase-like_Pyr-bd"/>
</dbReference>
<evidence type="ECO:0000256" key="4">
    <source>
        <dbReference type="ARBA" id="ARBA00011738"/>
    </source>
</evidence>
<evidence type="ECO:0000256" key="2">
    <source>
        <dbReference type="ARBA" id="ARBA00001964"/>
    </source>
</evidence>
<evidence type="ECO:0000256" key="8">
    <source>
        <dbReference type="ARBA" id="ARBA00022842"/>
    </source>
</evidence>
<dbReference type="InterPro" id="IPR033247">
    <property type="entry name" value="Transketolase_fam"/>
</dbReference>
<feature type="domain" description="Transketolase-like pyrimidine-binding" evidence="11">
    <location>
        <begin position="350"/>
        <end position="522"/>
    </location>
</feature>
<dbReference type="InterPro" id="IPR055152">
    <property type="entry name" value="Transketolase-like_C_2"/>
</dbReference>
<comment type="catalytic activity">
    <reaction evidence="10">
        <text>D-sedoheptulose 7-phosphate + D-glyceraldehyde 3-phosphate = aldehydo-D-ribose 5-phosphate + D-xylulose 5-phosphate</text>
        <dbReference type="Rhea" id="RHEA:10508"/>
        <dbReference type="ChEBI" id="CHEBI:57483"/>
        <dbReference type="ChEBI" id="CHEBI:57737"/>
        <dbReference type="ChEBI" id="CHEBI:58273"/>
        <dbReference type="ChEBI" id="CHEBI:59776"/>
        <dbReference type="EC" id="2.2.1.1"/>
    </reaction>
</comment>
<dbReference type="PANTHER" id="PTHR43522:SF2">
    <property type="entry name" value="TRANSKETOLASE 1-RELATED"/>
    <property type="match status" value="1"/>
</dbReference>
<dbReference type="SUPFAM" id="SSF52922">
    <property type="entry name" value="TK C-terminal domain-like"/>
    <property type="match status" value="1"/>
</dbReference>
<comment type="similarity">
    <text evidence="3">Belongs to the transketolase family.</text>
</comment>
<gene>
    <name evidence="12" type="ORF">MNBD_ALPHA04-876</name>
</gene>
<keyword evidence="9" id="KW-0786">Thiamine pyrophosphate</keyword>
<dbReference type="Pfam" id="PF02779">
    <property type="entry name" value="Transket_pyr"/>
    <property type="match status" value="1"/>
</dbReference>
<comment type="cofactor">
    <cofactor evidence="2">
        <name>thiamine diphosphate</name>
        <dbReference type="ChEBI" id="CHEBI:58937"/>
    </cofactor>
</comment>
<evidence type="ECO:0000256" key="3">
    <source>
        <dbReference type="ARBA" id="ARBA00007131"/>
    </source>
</evidence>
<evidence type="ECO:0000313" key="12">
    <source>
        <dbReference type="EMBL" id="VAV87030.1"/>
    </source>
</evidence>
<evidence type="ECO:0000256" key="5">
    <source>
        <dbReference type="ARBA" id="ARBA00013152"/>
    </source>
</evidence>
<dbReference type="NCBIfam" id="TIGR00232">
    <property type="entry name" value="tktlase_bact"/>
    <property type="match status" value="1"/>
</dbReference>
<dbReference type="PANTHER" id="PTHR43522">
    <property type="entry name" value="TRANSKETOLASE"/>
    <property type="match status" value="1"/>
</dbReference>
<evidence type="ECO:0000256" key="6">
    <source>
        <dbReference type="ARBA" id="ARBA00022679"/>
    </source>
</evidence>
<organism evidence="12">
    <name type="scientific">hydrothermal vent metagenome</name>
    <dbReference type="NCBI Taxonomy" id="652676"/>
    <lineage>
        <taxon>unclassified sequences</taxon>
        <taxon>metagenomes</taxon>
        <taxon>ecological metagenomes</taxon>
    </lineage>
</organism>
<dbReference type="SUPFAM" id="SSF52518">
    <property type="entry name" value="Thiamin diphosphate-binding fold (THDP-binding)"/>
    <property type="match status" value="2"/>
</dbReference>
<dbReference type="EC" id="2.2.1.1" evidence="5"/>
<accession>A0A3B0R0L3</accession>
<dbReference type="FunFam" id="3.40.50.970:FF:000004">
    <property type="entry name" value="Transketolase"/>
    <property type="match status" value="1"/>
</dbReference>
<dbReference type="FunFam" id="3.40.50.920:FF:000003">
    <property type="entry name" value="Transketolase"/>
    <property type="match status" value="1"/>
</dbReference>
<dbReference type="EMBL" id="UOEF01000005">
    <property type="protein sequence ID" value="VAV87030.1"/>
    <property type="molecule type" value="Genomic_DNA"/>
</dbReference>
<dbReference type="InterPro" id="IPR029061">
    <property type="entry name" value="THDP-binding"/>
</dbReference>
<dbReference type="InterPro" id="IPR049557">
    <property type="entry name" value="Transketolase_CS"/>
</dbReference>
<dbReference type="PROSITE" id="PS00801">
    <property type="entry name" value="TRANSKETOLASE_1"/>
    <property type="match status" value="1"/>
</dbReference>
<evidence type="ECO:0000256" key="1">
    <source>
        <dbReference type="ARBA" id="ARBA00001946"/>
    </source>
</evidence>
<keyword evidence="8" id="KW-0460">Magnesium</keyword>
<evidence type="ECO:0000256" key="7">
    <source>
        <dbReference type="ARBA" id="ARBA00022723"/>
    </source>
</evidence>
<evidence type="ECO:0000259" key="11">
    <source>
        <dbReference type="SMART" id="SM00861"/>
    </source>
</evidence>
<protein>
    <recommendedName>
        <fullName evidence="5">transketolase</fullName>
        <ecNumber evidence="5">2.2.1.1</ecNumber>
    </recommendedName>
</protein>
<dbReference type="FunFam" id="3.40.50.970:FF:000003">
    <property type="entry name" value="Transketolase"/>
    <property type="match status" value="1"/>
</dbReference>